<gene>
    <name evidence="4" type="ORF">GALL_238530</name>
</gene>
<name>A0A1J5RDQ3_9ZZZZ</name>
<evidence type="ECO:0000313" key="4">
    <source>
        <dbReference type="EMBL" id="OIQ94224.1"/>
    </source>
</evidence>
<dbReference type="EMBL" id="MLJW01000191">
    <property type="protein sequence ID" value="OIQ94224.1"/>
    <property type="molecule type" value="Genomic_DNA"/>
</dbReference>
<keyword evidence="2" id="KW-0472">Membrane</keyword>
<sequence length="164" mass="17010">MKRILLAAALLLPLTSMADYRERPQSSNVIQDSTEYARVLDSKPIPGPVQAQQVCSAVATPPPSEHNTAGAVIGGLTGALLGSRFGGGNGKNATTIAGAVAGAMVGDRVGSADAGQEQECHTIYEAGPPAGYQVTYEYQGKLLTTTTATPPGQFLRVRKLITVE</sequence>
<reference evidence="4" key="1">
    <citation type="submission" date="2016-10" db="EMBL/GenBank/DDBJ databases">
        <title>Sequence of Gallionella enrichment culture.</title>
        <authorList>
            <person name="Poehlein A."/>
            <person name="Muehling M."/>
            <person name="Daniel R."/>
        </authorList>
    </citation>
    <scope>NUCLEOTIDE SEQUENCE</scope>
</reference>
<comment type="subcellular location">
    <subcellularLocation>
        <location evidence="1">Membrane</location>
    </subcellularLocation>
</comment>
<feature type="domain" description="Glycine zipper 2TM" evidence="3">
    <location>
        <begin position="69"/>
        <end position="110"/>
    </location>
</feature>
<dbReference type="GO" id="GO:0019867">
    <property type="term" value="C:outer membrane"/>
    <property type="evidence" value="ECO:0007669"/>
    <property type="project" value="InterPro"/>
</dbReference>
<dbReference type="InterPro" id="IPR051407">
    <property type="entry name" value="Bact_OM_lipoprot/Surf_antigen"/>
</dbReference>
<comment type="caution">
    <text evidence="4">The sequence shown here is derived from an EMBL/GenBank/DDBJ whole genome shotgun (WGS) entry which is preliminary data.</text>
</comment>
<accession>A0A1J5RDQ3</accession>
<organism evidence="4">
    <name type="scientific">mine drainage metagenome</name>
    <dbReference type="NCBI Taxonomy" id="410659"/>
    <lineage>
        <taxon>unclassified sequences</taxon>
        <taxon>metagenomes</taxon>
        <taxon>ecological metagenomes</taxon>
    </lineage>
</organism>
<dbReference type="PANTHER" id="PTHR35603:SF2">
    <property type="entry name" value="OUTER MEMBRANE LIPOPROTEIN"/>
    <property type="match status" value="1"/>
</dbReference>
<evidence type="ECO:0000256" key="2">
    <source>
        <dbReference type="ARBA" id="ARBA00023136"/>
    </source>
</evidence>
<evidence type="ECO:0000259" key="3">
    <source>
        <dbReference type="Pfam" id="PF05433"/>
    </source>
</evidence>
<proteinExistence type="predicted"/>
<dbReference type="PANTHER" id="PTHR35603">
    <property type="match status" value="1"/>
</dbReference>
<dbReference type="InterPro" id="IPR008816">
    <property type="entry name" value="Gly_zipper_2TM_dom"/>
</dbReference>
<protein>
    <recommendedName>
        <fullName evidence="3">Glycine zipper 2TM domain-containing protein</fullName>
    </recommendedName>
</protein>
<dbReference type="Pfam" id="PF05433">
    <property type="entry name" value="Rick_17kDa_Anti"/>
    <property type="match status" value="1"/>
</dbReference>
<dbReference type="AlphaFoldDB" id="A0A1J5RDQ3"/>
<evidence type="ECO:0000256" key="1">
    <source>
        <dbReference type="ARBA" id="ARBA00004370"/>
    </source>
</evidence>